<reference evidence="2 3" key="1">
    <citation type="journal article" date="2019" name="Int. J. Syst. Evol. Microbiol.">
        <title>The Global Catalogue of Microorganisms (GCM) 10K type strain sequencing project: providing services to taxonomists for standard genome sequencing and annotation.</title>
        <authorList>
            <consortium name="The Broad Institute Genomics Platform"/>
            <consortium name="The Broad Institute Genome Sequencing Center for Infectious Disease"/>
            <person name="Wu L."/>
            <person name="Ma J."/>
        </authorList>
    </citation>
    <scope>NUCLEOTIDE SEQUENCE [LARGE SCALE GENOMIC DNA]</scope>
    <source>
        <strain evidence="2 3">JCM 16022</strain>
    </source>
</reference>
<proteinExistence type="predicted"/>
<evidence type="ECO:0000313" key="3">
    <source>
        <dbReference type="Proteomes" id="UP001501771"/>
    </source>
</evidence>
<dbReference type="Pfam" id="PF00903">
    <property type="entry name" value="Glyoxalase"/>
    <property type="match status" value="1"/>
</dbReference>
<dbReference type="PROSITE" id="PS51819">
    <property type="entry name" value="VOC"/>
    <property type="match status" value="1"/>
</dbReference>
<comment type="caution">
    <text evidence="2">The sequence shown here is derived from an EMBL/GenBank/DDBJ whole genome shotgun (WGS) entry which is preliminary data.</text>
</comment>
<keyword evidence="3" id="KW-1185">Reference proteome</keyword>
<sequence>MFVDFQINLYVRDVERALAFYTAIGGVESFRTPAAGTPVHAEVRLGGATIGVASVAAARDDHGLDVSAEGNAAEVVLWTDDLAGDWDLLLKAGAEPMAEPLDLPTGLSVAWAADPDGNPVHLVMRRAS</sequence>
<dbReference type="InterPro" id="IPR004360">
    <property type="entry name" value="Glyas_Fos-R_dOase_dom"/>
</dbReference>
<organism evidence="2 3">
    <name type="scientific">Nocardioides koreensis</name>
    <dbReference type="NCBI Taxonomy" id="433651"/>
    <lineage>
        <taxon>Bacteria</taxon>
        <taxon>Bacillati</taxon>
        <taxon>Actinomycetota</taxon>
        <taxon>Actinomycetes</taxon>
        <taxon>Propionibacteriales</taxon>
        <taxon>Nocardioidaceae</taxon>
        <taxon>Nocardioides</taxon>
    </lineage>
</organism>
<feature type="domain" description="VOC" evidence="1">
    <location>
        <begin position="2"/>
        <end position="125"/>
    </location>
</feature>
<accession>A0ABN3A610</accession>
<dbReference type="EMBL" id="BAAAQR010000015">
    <property type="protein sequence ID" value="GAA2154118.1"/>
    <property type="molecule type" value="Genomic_DNA"/>
</dbReference>
<dbReference type="SUPFAM" id="SSF54593">
    <property type="entry name" value="Glyoxalase/Bleomycin resistance protein/Dihydroxybiphenyl dioxygenase"/>
    <property type="match status" value="1"/>
</dbReference>
<protein>
    <submittedName>
        <fullName evidence="2">VOC family protein</fullName>
    </submittedName>
</protein>
<evidence type="ECO:0000313" key="2">
    <source>
        <dbReference type="EMBL" id="GAA2154118.1"/>
    </source>
</evidence>
<dbReference type="Proteomes" id="UP001501771">
    <property type="component" value="Unassembled WGS sequence"/>
</dbReference>
<gene>
    <name evidence="2" type="ORF">GCM10009844_39480</name>
</gene>
<dbReference type="InterPro" id="IPR037523">
    <property type="entry name" value="VOC_core"/>
</dbReference>
<name>A0ABN3A610_9ACTN</name>
<evidence type="ECO:0000259" key="1">
    <source>
        <dbReference type="PROSITE" id="PS51819"/>
    </source>
</evidence>
<dbReference type="Gene3D" id="3.10.180.10">
    <property type="entry name" value="2,3-Dihydroxybiphenyl 1,2-Dioxygenase, domain 1"/>
    <property type="match status" value="1"/>
</dbReference>
<dbReference type="RefSeq" id="WP_344156548.1">
    <property type="nucleotide sequence ID" value="NZ_BAAAQR010000015.1"/>
</dbReference>
<dbReference type="InterPro" id="IPR029068">
    <property type="entry name" value="Glyas_Bleomycin-R_OHBP_Dase"/>
</dbReference>